<sequence>MEYDPAIVTRHFFHHLHFWGSHPPSAIAQFFISSFTFWASHPPDDPLPASILGHPCEVSRKKTCEKI</sequence>
<keyword evidence="2" id="KW-1185">Reference proteome</keyword>
<name>A0A0A0L9E6_CUCSA</name>
<dbReference type="Proteomes" id="UP000029981">
    <property type="component" value="Chromosome 3"/>
</dbReference>
<evidence type="ECO:0000313" key="1">
    <source>
        <dbReference type="EMBL" id="KGN57594.1"/>
    </source>
</evidence>
<dbReference type="Gramene" id="KGN57594">
    <property type="protein sequence ID" value="KGN57594"/>
    <property type="gene ID" value="Csa_3G221770"/>
</dbReference>
<reference evidence="1 2" key="1">
    <citation type="journal article" date="2009" name="Nat. Genet.">
        <title>The genome of the cucumber, Cucumis sativus L.</title>
        <authorList>
            <person name="Huang S."/>
            <person name="Li R."/>
            <person name="Zhang Z."/>
            <person name="Li L."/>
            <person name="Gu X."/>
            <person name="Fan W."/>
            <person name="Lucas W.J."/>
            <person name="Wang X."/>
            <person name="Xie B."/>
            <person name="Ni P."/>
            <person name="Ren Y."/>
            <person name="Zhu H."/>
            <person name="Li J."/>
            <person name="Lin K."/>
            <person name="Jin W."/>
            <person name="Fei Z."/>
            <person name="Li G."/>
            <person name="Staub J."/>
            <person name="Kilian A."/>
            <person name="van der Vossen E.A."/>
            <person name="Wu Y."/>
            <person name="Guo J."/>
            <person name="He J."/>
            <person name="Jia Z."/>
            <person name="Ren Y."/>
            <person name="Tian G."/>
            <person name="Lu Y."/>
            <person name="Ruan J."/>
            <person name="Qian W."/>
            <person name="Wang M."/>
            <person name="Huang Q."/>
            <person name="Li B."/>
            <person name="Xuan Z."/>
            <person name="Cao J."/>
            <person name="Asan"/>
            <person name="Wu Z."/>
            <person name="Zhang J."/>
            <person name="Cai Q."/>
            <person name="Bai Y."/>
            <person name="Zhao B."/>
            <person name="Han Y."/>
            <person name="Li Y."/>
            <person name="Li X."/>
            <person name="Wang S."/>
            <person name="Shi Q."/>
            <person name="Liu S."/>
            <person name="Cho W.K."/>
            <person name="Kim J.Y."/>
            <person name="Xu Y."/>
            <person name="Heller-Uszynska K."/>
            <person name="Miao H."/>
            <person name="Cheng Z."/>
            <person name="Zhang S."/>
            <person name="Wu J."/>
            <person name="Yang Y."/>
            <person name="Kang H."/>
            <person name="Li M."/>
            <person name="Liang H."/>
            <person name="Ren X."/>
            <person name="Shi Z."/>
            <person name="Wen M."/>
            <person name="Jian M."/>
            <person name="Yang H."/>
            <person name="Zhang G."/>
            <person name="Yang Z."/>
            <person name="Chen R."/>
            <person name="Liu S."/>
            <person name="Li J."/>
            <person name="Ma L."/>
            <person name="Liu H."/>
            <person name="Zhou Y."/>
            <person name="Zhao J."/>
            <person name="Fang X."/>
            <person name="Li G."/>
            <person name="Fang L."/>
            <person name="Li Y."/>
            <person name="Liu D."/>
            <person name="Zheng H."/>
            <person name="Zhang Y."/>
            <person name="Qin N."/>
            <person name="Li Z."/>
            <person name="Yang G."/>
            <person name="Yang S."/>
            <person name="Bolund L."/>
            <person name="Kristiansen K."/>
            <person name="Zheng H."/>
            <person name="Li S."/>
            <person name="Zhang X."/>
            <person name="Yang H."/>
            <person name="Wang J."/>
            <person name="Sun R."/>
            <person name="Zhang B."/>
            <person name="Jiang S."/>
            <person name="Wang J."/>
            <person name="Du Y."/>
            <person name="Li S."/>
        </authorList>
    </citation>
    <scope>NUCLEOTIDE SEQUENCE [LARGE SCALE GENOMIC DNA]</scope>
    <source>
        <strain evidence="2">cv. 9930</strain>
    </source>
</reference>
<gene>
    <name evidence="1" type="ORF">Csa_3G221770</name>
</gene>
<dbReference type="AlphaFoldDB" id="A0A0A0L9E6"/>
<reference evidence="1 2" key="4">
    <citation type="journal article" date="2011" name="BMC Genomics">
        <title>RNA-Seq improves annotation of protein-coding genes in the cucumber genome.</title>
        <authorList>
            <person name="Li Z."/>
            <person name="Zhang Z."/>
            <person name="Yan P."/>
            <person name="Huang S."/>
            <person name="Fei Z."/>
            <person name="Lin K."/>
        </authorList>
    </citation>
    <scope>NUCLEOTIDE SEQUENCE [LARGE SCALE GENOMIC DNA]</scope>
    <source>
        <strain evidence="2">cv. 9930</strain>
    </source>
</reference>
<proteinExistence type="predicted"/>
<accession>A0A0A0L9E6</accession>
<reference evidence="1 2" key="3">
    <citation type="journal article" date="2010" name="BMC Genomics">
        <title>Transcriptome sequencing and comparative analysis of cucumber flowers with different sex types.</title>
        <authorList>
            <person name="Guo S."/>
            <person name="Zheng Y."/>
            <person name="Joung J.G."/>
            <person name="Liu S."/>
            <person name="Zhang Z."/>
            <person name="Crasta O.R."/>
            <person name="Sobral B.W."/>
            <person name="Xu Y."/>
            <person name="Huang S."/>
            <person name="Fei Z."/>
        </authorList>
    </citation>
    <scope>NUCLEOTIDE SEQUENCE [LARGE SCALE GENOMIC DNA]</scope>
    <source>
        <strain evidence="2">cv. 9930</strain>
    </source>
</reference>
<evidence type="ECO:0000313" key="2">
    <source>
        <dbReference type="Proteomes" id="UP000029981"/>
    </source>
</evidence>
<protein>
    <submittedName>
        <fullName evidence="1">Uncharacterized protein</fullName>
    </submittedName>
</protein>
<dbReference type="EMBL" id="CM002924">
    <property type="protein sequence ID" value="KGN57594.1"/>
    <property type="molecule type" value="Genomic_DNA"/>
</dbReference>
<organism evidence="1 2">
    <name type="scientific">Cucumis sativus</name>
    <name type="common">Cucumber</name>
    <dbReference type="NCBI Taxonomy" id="3659"/>
    <lineage>
        <taxon>Eukaryota</taxon>
        <taxon>Viridiplantae</taxon>
        <taxon>Streptophyta</taxon>
        <taxon>Embryophyta</taxon>
        <taxon>Tracheophyta</taxon>
        <taxon>Spermatophyta</taxon>
        <taxon>Magnoliopsida</taxon>
        <taxon>eudicotyledons</taxon>
        <taxon>Gunneridae</taxon>
        <taxon>Pentapetalae</taxon>
        <taxon>rosids</taxon>
        <taxon>fabids</taxon>
        <taxon>Cucurbitales</taxon>
        <taxon>Cucurbitaceae</taxon>
        <taxon>Benincaseae</taxon>
        <taxon>Cucumis</taxon>
    </lineage>
</organism>
<reference evidence="1 2" key="2">
    <citation type="journal article" date="2009" name="PLoS ONE">
        <title>An integrated genetic and cytogenetic map of the cucumber genome.</title>
        <authorList>
            <person name="Ren Y."/>
            <person name="Zhang Z."/>
            <person name="Liu J."/>
            <person name="Staub J.E."/>
            <person name="Han Y."/>
            <person name="Cheng Z."/>
            <person name="Li X."/>
            <person name="Lu J."/>
            <person name="Miao H."/>
            <person name="Kang H."/>
            <person name="Xie B."/>
            <person name="Gu X."/>
            <person name="Wang X."/>
            <person name="Du Y."/>
            <person name="Jin W."/>
            <person name="Huang S."/>
        </authorList>
    </citation>
    <scope>NUCLEOTIDE SEQUENCE [LARGE SCALE GENOMIC DNA]</scope>
    <source>
        <strain evidence="2">cv. 9930</strain>
    </source>
</reference>